<evidence type="ECO:0000256" key="1">
    <source>
        <dbReference type="SAM" id="SignalP"/>
    </source>
</evidence>
<evidence type="ECO:0000313" key="3">
    <source>
        <dbReference type="Proteomes" id="UP000054621"/>
    </source>
</evidence>
<evidence type="ECO:0000313" key="2">
    <source>
        <dbReference type="EMBL" id="KTD58793.1"/>
    </source>
</evidence>
<dbReference type="EMBL" id="LNYV01000013">
    <property type="protein sequence ID" value="KTD58793.1"/>
    <property type="molecule type" value="Genomic_DNA"/>
</dbReference>
<proteinExistence type="predicted"/>
<gene>
    <name evidence="2" type="ORF">Lsai_1400</name>
</gene>
<dbReference type="Proteomes" id="UP000054621">
    <property type="component" value="Unassembled WGS sequence"/>
</dbReference>
<dbReference type="RefSeq" id="WP_027271226.1">
    <property type="nucleotide sequence ID" value="NZ_CAAAJE010000015.1"/>
</dbReference>
<name>A0A0W0YPJ7_9GAMM</name>
<dbReference type="AlphaFoldDB" id="A0A0W0YPJ7"/>
<protein>
    <submittedName>
        <fullName evidence="2">Uncharacterized protein</fullName>
    </submittedName>
</protein>
<accession>A0A0W0YPJ7</accession>
<dbReference type="PATRIC" id="fig|28087.4.peg.1506"/>
<comment type="caution">
    <text evidence="2">The sequence shown here is derived from an EMBL/GenBank/DDBJ whole genome shotgun (WGS) entry which is preliminary data.</text>
</comment>
<feature type="signal peptide" evidence="1">
    <location>
        <begin position="1"/>
        <end position="18"/>
    </location>
</feature>
<keyword evidence="1" id="KW-0732">Signal</keyword>
<organism evidence="2 3">
    <name type="scientific">Legionella sainthelensi</name>
    <dbReference type="NCBI Taxonomy" id="28087"/>
    <lineage>
        <taxon>Bacteria</taxon>
        <taxon>Pseudomonadati</taxon>
        <taxon>Pseudomonadota</taxon>
        <taxon>Gammaproteobacteria</taxon>
        <taxon>Legionellales</taxon>
        <taxon>Legionellaceae</taxon>
        <taxon>Legionella</taxon>
    </lineage>
</organism>
<reference evidence="2 3" key="1">
    <citation type="submission" date="2015-11" db="EMBL/GenBank/DDBJ databases">
        <title>Genomic analysis of 38 Legionella species identifies large and diverse effector repertoires.</title>
        <authorList>
            <person name="Burstein D."/>
            <person name="Amaro F."/>
            <person name="Zusman T."/>
            <person name="Lifshitz Z."/>
            <person name="Cohen O."/>
            <person name="Gilbert J.A."/>
            <person name="Pupko T."/>
            <person name="Shuman H.A."/>
            <person name="Segal G."/>
        </authorList>
    </citation>
    <scope>NUCLEOTIDE SEQUENCE [LARGE SCALE GENOMIC DNA]</scope>
    <source>
        <strain evidence="2 3">Mt.St.Helens-4</strain>
    </source>
</reference>
<dbReference type="STRING" id="28087.Lsai_1400"/>
<feature type="chain" id="PRO_5006917819" evidence="1">
    <location>
        <begin position="19"/>
        <end position="87"/>
    </location>
</feature>
<dbReference type="OrthoDB" id="5650402at2"/>
<sequence length="87" mass="9644">MRATIAVLMCLVNFSSFAFDHTYYVSGEDENGIELEGIIYSYNGERDVSGELTDENGNNHDFNGQWDGYGHISGETDEGISVELNVN</sequence>